<evidence type="ECO:0000313" key="10">
    <source>
        <dbReference type="WBParaSite" id="HNAJ_0000527801-mRNA-1"/>
    </source>
</evidence>
<dbReference type="EMBL" id="UZAE01004344">
    <property type="protein sequence ID" value="VDO01136.1"/>
    <property type="molecule type" value="Genomic_DNA"/>
</dbReference>
<evidence type="ECO:0000256" key="7">
    <source>
        <dbReference type="ARBA" id="ARBA00030030"/>
    </source>
</evidence>
<evidence type="ECO:0000256" key="2">
    <source>
        <dbReference type="ARBA" id="ARBA00022801"/>
    </source>
</evidence>
<dbReference type="STRING" id="102285.A0A0R3TDY9"/>
<dbReference type="WBParaSite" id="HNAJ_0000527801-mRNA-1">
    <property type="protein sequence ID" value="HNAJ_0000527801-mRNA-1"/>
    <property type="gene ID" value="HNAJ_0000527801"/>
</dbReference>
<evidence type="ECO:0000256" key="1">
    <source>
        <dbReference type="ARBA" id="ARBA00022722"/>
    </source>
</evidence>
<dbReference type="GO" id="GO:0034477">
    <property type="term" value="P:U6 snRNA 3'-end processing"/>
    <property type="evidence" value="ECO:0007669"/>
    <property type="project" value="InterPro"/>
</dbReference>
<comment type="catalytic activity">
    <reaction evidence="5">
        <text>a 3'-end uridylyl-uridine-RNA = a 3'-end 2',3'-cyclophospho-uridine-RNA + uridine</text>
        <dbReference type="Rhea" id="RHEA:46052"/>
        <dbReference type="Rhea" id="RHEA-COMP:17384"/>
        <dbReference type="Rhea" id="RHEA-COMP:17385"/>
        <dbReference type="ChEBI" id="CHEBI:16704"/>
        <dbReference type="ChEBI" id="CHEBI:85643"/>
        <dbReference type="ChEBI" id="CHEBI:85644"/>
    </reaction>
    <physiologicalReaction direction="left-to-right" evidence="5">
        <dbReference type="Rhea" id="RHEA:46053"/>
    </physiologicalReaction>
</comment>
<accession>A0A0R3TDY9</accession>
<evidence type="ECO:0000313" key="8">
    <source>
        <dbReference type="EMBL" id="VDO01136.1"/>
    </source>
</evidence>
<dbReference type="AlphaFoldDB" id="A0A0R3TDY9"/>
<dbReference type="PANTHER" id="PTHR13522:SF3">
    <property type="entry name" value="U6 SNRNA PHOSPHODIESTERASE 1"/>
    <property type="match status" value="1"/>
</dbReference>
<evidence type="ECO:0000313" key="9">
    <source>
        <dbReference type="Proteomes" id="UP000278807"/>
    </source>
</evidence>
<reference evidence="10" key="1">
    <citation type="submission" date="2017-02" db="UniProtKB">
        <authorList>
            <consortium name="WormBaseParasite"/>
        </authorList>
    </citation>
    <scope>IDENTIFICATION</scope>
</reference>
<keyword evidence="4" id="KW-0539">Nucleus</keyword>
<dbReference type="OrthoDB" id="49151at2759"/>
<dbReference type="GO" id="GO:0000175">
    <property type="term" value="F:3'-5'-RNA exonuclease activity"/>
    <property type="evidence" value="ECO:0007669"/>
    <property type="project" value="TreeGrafter"/>
</dbReference>
<gene>
    <name evidence="8" type="ORF">HNAJ_LOCUS5276</name>
</gene>
<dbReference type="GO" id="GO:0016829">
    <property type="term" value="F:lyase activity"/>
    <property type="evidence" value="ECO:0007669"/>
    <property type="project" value="UniProtKB-KW"/>
</dbReference>
<keyword evidence="1" id="KW-0540">Nuclease</keyword>
<sequence>MALIDYPSSESEEEFQERLSPVLPSFSLDIEGDRVRFLETDRNFNPDGRVRGFSHQHGNWSTSLYIPATESLTCFLHTLLESVNSILSPDKKEFHTCGDFHLSLSRTWPILHHWITGFENAVRDIVFKYPRPLIRLDKAEFLVNDEGTRSFLVVCAEKSDLLLNLLGDIDPIVVSYRGEPYYQDQIFHFSLSWCLGDVNNTVSANWKKTCLWTQDGKSK</sequence>
<reference evidence="8 9" key="2">
    <citation type="submission" date="2018-11" db="EMBL/GenBank/DDBJ databases">
        <authorList>
            <consortium name="Pathogen Informatics"/>
        </authorList>
    </citation>
    <scope>NUCLEOTIDE SEQUENCE [LARGE SCALE GENOMIC DNA]</scope>
</reference>
<dbReference type="PANTHER" id="PTHR13522">
    <property type="entry name" value="U6 SNRNA PHOSPHODIESTERASE 1"/>
    <property type="match status" value="1"/>
</dbReference>
<proteinExistence type="predicted"/>
<dbReference type="InterPro" id="IPR027521">
    <property type="entry name" value="Usb1"/>
</dbReference>
<evidence type="ECO:0000256" key="3">
    <source>
        <dbReference type="ARBA" id="ARBA00023239"/>
    </source>
</evidence>
<keyword evidence="3" id="KW-0456">Lyase</keyword>
<name>A0A0R3TDY9_RODNA</name>
<keyword evidence="2" id="KW-0378">Hydrolase</keyword>
<keyword evidence="9" id="KW-1185">Reference proteome</keyword>
<dbReference type="Pfam" id="PF09749">
    <property type="entry name" value="HVSL"/>
    <property type="match status" value="1"/>
</dbReference>
<protein>
    <recommendedName>
        <fullName evidence="6">U6 snRNA phosphodiesterase 1</fullName>
    </recommendedName>
    <alternativeName>
        <fullName evidence="7">3'-5' RNA exonuclease USB1</fullName>
    </alternativeName>
</protein>
<dbReference type="Proteomes" id="UP000278807">
    <property type="component" value="Unassembled WGS sequence"/>
</dbReference>
<organism evidence="10">
    <name type="scientific">Rodentolepis nana</name>
    <name type="common">Dwarf tapeworm</name>
    <name type="synonym">Hymenolepis nana</name>
    <dbReference type="NCBI Taxonomy" id="102285"/>
    <lineage>
        <taxon>Eukaryota</taxon>
        <taxon>Metazoa</taxon>
        <taxon>Spiralia</taxon>
        <taxon>Lophotrochozoa</taxon>
        <taxon>Platyhelminthes</taxon>
        <taxon>Cestoda</taxon>
        <taxon>Eucestoda</taxon>
        <taxon>Cyclophyllidea</taxon>
        <taxon>Hymenolepididae</taxon>
        <taxon>Rodentolepis</taxon>
    </lineage>
</organism>
<dbReference type="Gene3D" id="3.90.1140.10">
    <property type="entry name" value="Cyclic phosphodiesterase"/>
    <property type="match status" value="1"/>
</dbReference>
<dbReference type="GO" id="GO:0005634">
    <property type="term" value="C:nucleus"/>
    <property type="evidence" value="ECO:0007669"/>
    <property type="project" value="TreeGrafter"/>
</dbReference>
<evidence type="ECO:0000256" key="6">
    <source>
        <dbReference type="ARBA" id="ARBA00029543"/>
    </source>
</evidence>
<evidence type="ECO:0000256" key="4">
    <source>
        <dbReference type="ARBA" id="ARBA00023242"/>
    </source>
</evidence>
<evidence type="ECO:0000256" key="5">
    <source>
        <dbReference type="ARBA" id="ARBA00029300"/>
    </source>
</evidence>